<sequence>MSVTQIDIDDDALGRAMALAHVRTKEEAVNLALNFYAEQQRKCFPTSIPMRRCRRTQGVGSARCNTVWPRQGSIAVLRQ</sequence>
<dbReference type="Proteomes" id="UP000316603">
    <property type="component" value="Unassembled WGS sequence"/>
</dbReference>
<evidence type="ECO:0000313" key="2">
    <source>
        <dbReference type="Proteomes" id="UP000316603"/>
    </source>
</evidence>
<dbReference type="EMBL" id="VIWV01000001">
    <property type="protein sequence ID" value="TWF86277.1"/>
    <property type="molecule type" value="Genomic_DNA"/>
</dbReference>
<dbReference type="Pfam" id="PF09957">
    <property type="entry name" value="VapB_antitoxin"/>
    <property type="match status" value="1"/>
</dbReference>
<protein>
    <submittedName>
        <fullName evidence="1">VapB protein of antitoxin of type II toxin-antitoxin system</fullName>
    </submittedName>
</protein>
<organism evidence="1 2">
    <name type="scientific">Streptomyces capillispiralis</name>
    <dbReference type="NCBI Taxonomy" id="68182"/>
    <lineage>
        <taxon>Bacteria</taxon>
        <taxon>Bacillati</taxon>
        <taxon>Actinomycetota</taxon>
        <taxon>Actinomycetes</taxon>
        <taxon>Kitasatosporales</taxon>
        <taxon>Streptomycetaceae</taxon>
        <taxon>Streptomyces</taxon>
    </lineage>
</organism>
<accession>A0A561TGN5</accession>
<dbReference type="AlphaFoldDB" id="A0A561TGN5"/>
<evidence type="ECO:0000313" key="1">
    <source>
        <dbReference type="EMBL" id="TWF86277.1"/>
    </source>
</evidence>
<name>A0A561TGN5_9ACTN</name>
<gene>
    <name evidence="1" type="ORF">FHX78_113242</name>
</gene>
<proteinExistence type="predicted"/>
<comment type="caution">
    <text evidence="1">The sequence shown here is derived from an EMBL/GenBank/DDBJ whole genome shotgun (WGS) entry which is preliminary data.</text>
</comment>
<dbReference type="InterPro" id="IPR019239">
    <property type="entry name" value="VapB_antitoxin"/>
</dbReference>
<keyword evidence="2" id="KW-1185">Reference proteome</keyword>
<reference evidence="1 2" key="1">
    <citation type="submission" date="2019-06" db="EMBL/GenBank/DDBJ databases">
        <title>Sequencing the genomes of 1000 actinobacteria strains.</title>
        <authorList>
            <person name="Klenk H.-P."/>
        </authorList>
    </citation>
    <scope>NUCLEOTIDE SEQUENCE [LARGE SCALE GENOMIC DNA]</scope>
    <source>
        <strain evidence="1 2">DSM 41695</strain>
    </source>
</reference>